<dbReference type="EMBL" id="CP136865">
    <property type="protein sequence ID" value="WOJ96002.1"/>
    <property type="molecule type" value="Genomic_DNA"/>
</dbReference>
<keyword evidence="1" id="KW-0472">Membrane</keyword>
<accession>A0ABZ0IAB5</accession>
<name>A0ABZ0IAB5_9GAMM</name>
<evidence type="ECO:0000313" key="3">
    <source>
        <dbReference type="Proteomes" id="UP001626549"/>
    </source>
</evidence>
<evidence type="ECO:0000256" key="1">
    <source>
        <dbReference type="SAM" id="Phobius"/>
    </source>
</evidence>
<feature type="transmembrane region" description="Helical" evidence="1">
    <location>
        <begin position="178"/>
        <end position="198"/>
    </location>
</feature>
<dbReference type="RefSeq" id="WP_407326694.1">
    <property type="nucleotide sequence ID" value="NZ_CP136865.1"/>
</dbReference>
<sequence length="241" mass="24930">MIPLRPLKRLTWPASAWSATVVLGVAVPILVLLTLSGSPSSLVISSGPILTLGLMGVGIIAASTAGRFGLAVSLALMNGASLIVFALLLGMPAPTHPFSTVLAMVIATVSFSARGALFAITLSQRGWLMALFVVAGEASVLLIVSLFPGALPDWFLALLPAQWASIAIQASLSGAGTLAAIPVLIALAGTAVTTLLAARFCLHRWPYPLMFTVWLGLSALVYFWSAPATPNAGYGFALIYS</sequence>
<feature type="transmembrane region" description="Helical" evidence="1">
    <location>
        <begin position="205"/>
        <end position="224"/>
    </location>
</feature>
<keyword evidence="1" id="KW-0812">Transmembrane</keyword>
<keyword evidence="3" id="KW-1185">Reference proteome</keyword>
<gene>
    <name evidence="2" type="ORF">R0137_12215</name>
</gene>
<feature type="transmembrane region" description="Helical" evidence="1">
    <location>
        <begin position="42"/>
        <end position="62"/>
    </location>
</feature>
<organism evidence="2 3">
    <name type="scientific">Congregibacter brevis</name>
    <dbReference type="NCBI Taxonomy" id="3081201"/>
    <lineage>
        <taxon>Bacteria</taxon>
        <taxon>Pseudomonadati</taxon>
        <taxon>Pseudomonadota</taxon>
        <taxon>Gammaproteobacteria</taxon>
        <taxon>Cellvibrionales</taxon>
        <taxon>Halieaceae</taxon>
        <taxon>Congregibacter</taxon>
    </lineage>
</organism>
<feature type="transmembrane region" description="Helical" evidence="1">
    <location>
        <begin position="68"/>
        <end position="89"/>
    </location>
</feature>
<protein>
    <submittedName>
        <fullName evidence="2">Uncharacterized protein</fullName>
    </submittedName>
</protein>
<evidence type="ECO:0000313" key="2">
    <source>
        <dbReference type="EMBL" id="WOJ96002.1"/>
    </source>
</evidence>
<proteinExistence type="predicted"/>
<dbReference type="Proteomes" id="UP001626549">
    <property type="component" value="Chromosome"/>
</dbReference>
<feature type="transmembrane region" description="Helical" evidence="1">
    <location>
        <begin position="14"/>
        <end position="35"/>
    </location>
</feature>
<feature type="transmembrane region" description="Helical" evidence="1">
    <location>
        <begin position="101"/>
        <end position="120"/>
    </location>
</feature>
<reference evidence="2 3" key="1">
    <citation type="submission" date="2023-10" db="EMBL/GenBank/DDBJ databases">
        <title>Two novel species belonging to the OM43/NOR5 clade.</title>
        <authorList>
            <person name="Park M."/>
        </authorList>
    </citation>
    <scope>NUCLEOTIDE SEQUENCE [LARGE SCALE GENOMIC DNA]</scope>
    <source>
        <strain evidence="2 3">IMCC45268</strain>
    </source>
</reference>
<keyword evidence="1" id="KW-1133">Transmembrane helix</keyword>
<feature type="transmembrane region" description="Helical" evidence="1">
    <location>
        <begin position="126"/>
        <end position="147"/>
    </location>
</feature>